<keyword evidence="3" id="KW-1185">Reference proteome</keyword>
<organism evidence="2 3">
    <name type="scientific">Haloferax mucosum ATCC BAA-1512</name>
    <dbReference type="NCBI Taxonomy" id="662479"/>
    <lineage>
        <taxon>Archaea</taxon>
        <taxon>Methanobacteriati</taxon>
        <taxon>Methanobacteriota</taxon>
        <taxon>Stenosarchaea group</taxon>
        <taxon>Halobacteria</taxon>
        <taxon>Halobacteriales</taxon>
        <taxon>Haloferacaceae</taxon>
        <taxon>Haloferax</taxon>
    </lineage>
</organism>
<proteinExistence type="predicted"/>
<evidence type="ECO:0000313" key="2">
    <source>
        <dbReference type="EMBL" id="ELZ95815.1"/>
    </source>
</evidence>
<keyword evidence="1" id="KW-0472">Membrane</keyword>
<feature type="transmembrane region" description="Helical" evidence="1">
    <location>
        <begin position="62"/>
        <end position="81"/>
    </location>
</feature>
<comment type="caution">
    <text evidence="2">The sequence shown here is derived from an EMBL/GenBank/DDBJ whole genome shotgun (WGS) entry which is preliminary data.</text>
</comment>
<feature type="transmembrane region" description="Helical" evidence="1">
    <location>
        <begin position="29"/>
        <end position="50"/>
    </location>
</feature>
<keyword evidence="1" id="KW-0812">Transmembrane</keyword>
<feature type="transmembrane region" description="Helical" evidence="1">
    <location>
        <begin position="177"/>
        <end position="196"/>
    </location>
</feature>
<evidence type="ECO:0000313" key="3">
    <source>
        <dbReference type="Proteomes" id="UP000011550"/>
    </source>
</evidence>
<keyword evidence="1" id="KW-1133">Transmembrane helix</keyword>
<gene>
    <name evidence="2" type="ORF">C440_05982</name>
</gene>
<accession>M0IGA3</accession>
<dbReference type="EMBL" id="AOLN01000010">
    <property type="protein sequence ID" value="ELZ95815.1"/>
    <property type="molecule type" value="Genomic_DNA"/>
</dbReference>
<dbReference type="AlphaFoldDB" id="M0IGA3"/>
<name>M0IGA3_9EURY</name>
<dbReference type="PATRIC" id="fig|662479.7.peg.1210"/>
<feature type="transmembrane region" description="Helical" evidence="1">
    <location>
        <begin position="101"/>
        <end position="124"/>
    </location>
</feature>
<sequence>MAGLYTATLVSPALLLVGIQWFSLGSDQLALGLLGATGGLLTAVVAWWVTGHGGIVAWFNSTWLAILIPAIGVLPIFAYFIDVVLYLGFSISTLQAETTAHLIGTAGFVLGMAASCLGGVLVYMARRRLVDATIDNGTVSSEWTAGWSRRDRFKLVVSTLITVVVLIGLSIWQLGSWGVITSAIGFVSVVGVSAFVSERTYRVTPAGLELRNESKWLASRRIIPWSQFEGFSVTGDSVVLHRRLPNIDVRFSRRGIATEEAVITDLEQHLHNRNHTTN</sequence>
<evidence type="ECO:0000256" key="1">
    <source>
        <dbReference type="SAM" id="Phobius"/>
    </source>
</evidence>
<feature type="transmembrane region" description="Helical" evidence="1">
    <location>
        <begin position="153"/>
        <end position="171"/>
    </location>
</feature>
<feature type="transmembrane region" description="Helical" evidence="1">
    <location>
        <begin position="5"/>
        <end position="23"/>
    </location>
</feature>
<reference evidence="2 3" key="1">
    <citation type="journal article" date="2014" name="PLoS Genet.">
        <title>Phylogenetically driven sequencing of extremely halophilic archaea reveals strategies for static and dynamic osmo-response.</title>
        <authorList>
            <person name="Becker E.A."/>
            <person name="Seitzer P.M."/>
            <person name="Tritt A."/>
            <person name="Larsen D."/>
            <person name="Krusor M."/>
            <person name="Yao A.I."/>
            <person name="Wu D."/>
            <person name="Madern D."/>
            <person name="Eisen J.A."/>
            <person name="Darling A.E."/>
            <person name="Facciotti M.T."/>
        </authorList>
    </citation>
    <scope>NUCLEOTIDE SEQUENCE [LARGE SCALE GENOMIC DNA]</scope>
    <source>
        <strain evidence="2 3">ATCC BAA-1512</strain>
    </source>
</reference>
<dbReference type="Proteomes" id="UP000011550">
    <property type="component" value="Unassembled WGS sequence"/>
</dbReference>
<protein>
    <submittedName>
        <fullName evidence="2">Uncharacterized protein</fullName>
    </submittedName>
</protein>